<dbReference type="Proteomes" id="UP001157428">
    <property type="component" value="Segment"/>
</dbReference>
<evidence type="ECO:0000313" key="1">
    <source>
        <dbReference type="EMBL" id="UBB42390.1"/>
    </source>
</evidence>
<organism evidence="1 2">
    <name type="scientific">Wufeng Rhinolophus pearsonii tupavirus 1</name>
    <dbReference type="NCBI Taxonomy" id="2877511"/>
    <lineage>
        <taxon>Viruses</taxon>
        <taxon>Riboviria</taxon>
        <taxon>Orthornavirae</taxon>
        <taxon>Negarnaviricota</taxon>
        <taxon>Haploviricotina</taxon>
        <taxon>Monjiviricetes</taxon>
        <taxon>Mononegavirales</taxon>
        <taxon>Rhabdoviridae</taxon>
        <taxon>Alpharhabdovirinae</taxon>
        <taxon>Tupavirus</taxon>
        <taxon>Tupavirus pearsonii</taxon>
    </lineage>
</organism>
<proteinExistence type="predicted"/>
<dbReference type="EMBL" id="MZ328291">
    <property type="protein sequence ID" value="UBB42390.1"/>
    <property type="molecule type" value="Viral_cRNA"/>
</dbReference>
<sequence length="95" mass="10798">MAALLILLLVAFLVGPRTFQAVFCYILGYLHILHFPVQILSFILWIVIVYLPAKVLTYFSVLASEAMYSYYRHQPKYSGPDSGYPEFESDLSSGL</sequence>
<accession>A0AAX2ZD70</accession>
<protein>
    <submittedName>
        <fullName evidence="1">Small hydrophobic protein</fullName>
    </submittedName>
</protein>
<reference evidence="1 2" key="1">
    <citation type="submission" date="2021-05" db="EMBL/GenBank/DDBJ databases">
        <title>Comparation of mammalian active virome structures and with host-virus interactions in sympatric communities.</title>
        <authorList>
            <person name="Tan Z."/>
            <person name="Nie F.-Y."/>
            <person name="Zhang Y.-Z."/>
        </authorList>
    </citation>
    <scope>NUCLEOTIDE SEQUENCE [LARGE SCALE GENOMIC DNA]</scope>
    <source>
        <strain evidence="1">WFB_Rpear</strain>
    </source>
</reference>
<dbReference type="RefSeq" id="YP_010805241.1">
    <property type="nucleotide sequence ID" value="NC_077129.1"/>
</dbReference>
<dbReference type="GeneID" id="80544117"/>
<name>A0AAX2ZD70_9RHAB</name>
<evidence type="ECO:0000313" key="2">
    <source>
        <dbReference type="Proteomes" id="UP001157428"/>
    </source>
</evidence>
<keyword evidence="2" id="KW-1185">Reference proteome</keyword>
<dbReference type="KEGG" id="vg:80544117"/>